<dbReference type="EMBL" id="HBGA01122635">
    <property type="protein sequence ID" value="CAD9034040.1"/>
    <property type="molecule type" value="Transcribed_RNA"/>
</dbReference>
<organism evidence="3">
    <name type="scientific">Eutreptiella gymnastica</name>
    <dbReference type="NCBI Taxonomy" id="73025"/>
    <lineage>
        <taxon>Eukaryota</taxon>
        <taxon>Discoba</taxon>
        <taxon>Euglenozoa</taxon>
        <taxon>Euglenida</taxon>
        <taxon>Spirocuta</taxon>
        <taxon>Euglenophyceae</taxon>
        <taxon>Eutreptiales</taxon>
        <taxon>Eutreptiaceae</taxon>
        <taxon>Eutreptiella</taxon>
    </lineage>
</organism>
<feature type="region of interest" description="Disordered" evidence="1">
    <location>
        <begin position="316"/>
        <end position="401"/>
    </location>
</feature>
<protein>
    <recommendedName>
        <fullName evidence="2">WWE domain-containing protein</fullName>
    </recommendedName>
</protein>
<dbReference type="Pfam" id="PF02825">
    <property type="entry name" value="WWE"/>
    <property type="match status" value="1"/>
</dbReference>
<dbReference type="Gene3D" id="3.30.720.50">
    <property type="match status" value="1"/>
</dbReference>
<dbReference type="SUPFAM" id="SSF117839">
    <property type="entry name" value="WWE domain"/>
    <property type="match status" value="1"/>
</dbReference>
<accession>A0A7S1NRN6</accession>
<name>A0A7S1NRN6_9EUGL</name>
<reference evidence="3" key="1">
    <citation type="submission" date="2021-01" db="EMBL/GenBank/DDBJ databases">
        <authorList>
            <person name="Corre E."/>
            <person name="Pelletier E."/>
            <person name="Niang G."/>
            <person name="Scheremetjew M."/>
            <person name="Finn R."/>
            <person name="Kale V."/>
            <person name="Holt S."/>
            <person name="Cochrane G."/>
            <person name="Meng A."/>
            <person name="Brown T."/>
            <person name="Cohen L."/>
        </authorList>
    </citation>
    <scope>NUCLEOTIDE SEQUENCE</scope>
    <source>
        <strain evidence="3">NIES-381</strain>
    </source>
</reference>
<dbReference type="InterPro" id="IPR004170">
    <property type="entry name" value="WWE_dom"/>
</dbReference>
<evidence type="ECO:0000256" key="1">
    <source>
        <dbReference type="SAM" id="MobiDB-lite"/>
    </source>
</evidence>
<sequence length="401" mass="44644">MMDGPPAAFPYDTISTTVLGVPHRDPSPANIPRPPAVEKATVAVVWPTPEWAYFSTTACNWVPFMPEHQSSLENDRRMGAAKRIIVIDGLPCTASATEKLLNHSTEGTLPMRRLDHSRPGGPSKGAPPRQSVAWATLNPLANTWEFFPERISQAIEACLSKGNRQVTVAVQQGPWFTIVFESMLQVDDEGHFRHVRRMHTRPKWDCFDPREEKWGEFPARESELLERYCRGGVGSVNVIVGGKKVIFDFDHMRCRTQTGEWVALHQDICSMQEGAAPLTMPNALEVQRYISQLLETKRTAGPDIVAWETDGPPFCVPLPEPQPQAQPVAPKPNLNDRRALWSPRGGGRSTWSTHARPPPRSHSAEARQPLNDDFNEVIYSRDSRASTTVGGDQPSPPDEAL</sequence>
<evidence type="ECO:0000313" key="3">
    <source>
        <dbReference type="EMBL" id="CAD9034040.1"/>
    </source>
</evidence>
<proteinExistence type="predicted"/>
<dbReference type="InterPro" id="IPR037197">
    <property type="entry name" value="WWE_dom_sf"/>
</dbReference>
<dbReference type="AlphaFoldDB" id="A0A7S1NRN6"/>
<evidence type="ECO:0000259" key="2">
    <source>
        <dbReference type="PROSITE" id="PS50918"/>
    </source>
</evidence>
<dbReference type="PROSITE" id="PS50918">
    <property type="entry name" value="WWE"/>
    <property type="match status" value="1"/>
</dbReference>
<gene>
    <name evidence="3" type="ORF">EGYM00392_LOCUS45190</name>
</gene>
<feature type="domain" description="WWE" evidence="2">
    <location>
        <begin position="120"/>
        <end position="197"/>
    </location>
</feature>
<feature type="region of interest" description="Disordered" evidence="1">
    <location>
        <begin position="104"/>
        <end position="129"/>
    </location>
</feature>